<sequence>MDYHRVKILREDPLKITRLVGCDIFDHPVVRVVLKFILVYYVAMTFFQIFYSMYYLEVSQITGYGPFLLMYPFFIICIITHLHGNYLLNAIQSVEESWSVDCAGKDVQARIVKESSIINAYAIANTILCFVAVVVFICPSNSDDPVLFPMKTFQERFPHQTLVLAWTFKLTTLVLSYVVPASCYRTIHTIQYWKFQICLLNKYVEALTDDYAGHERDLFYDLEYQERLSARIKFCIKRHGQLIRVSSESTKIMQDYIVPYTTCGCLSGVGVSLLLLKFLGEGPSALWRCAPLTIASAITFSGVAVAGQTLETEVATESEEILMKLVMQKWYNWNAANKKMLLIAMANSMSPLQVKFSETFIINFRLGLGVCKMVYSVVSVFMSVFNK</sequence>
<comment type="similarity">
    <text evidence="10">Belongs to the insect chemoreceptor superfamily. Heteromeric odorant receptor channel (TC 1.A.69) family.</text>
</comment>
<dbReference type="GO" id="GO:0005886">
    <property type="term" value="C:plasma membrane"/>
    <property type="evidence" value="ECO:0007669"/>
    <property type="project" value="UniProtKB-SubCell"/>
</dbReference>
<keyword evidence="6 10" id="KW-1133">Transmembrane helix</keyword>
<evidence type="ECO:0000313" key="12">
    <source>
        <dbReference type="Proteomes" id="UP000719412"/>
    </source>
</evidence>
<dbReference type="AlphaFoldDB" id="A0A8J6L7Y6"/>
<evidence type="ECO:0000256" key="1">
    <source>
        <dbReference type="ARBA" id="ARBA00004651"/>
    </source>
</evidence>
<evidence type="ECO:0000313" key="11">
    <source>
        <dbReference type="EMBL" id="KAH0809318.1"/>
    </source>
</evidence>
<keyword evidence="9 10" id="KW-0807">Transducer</keyword>
<feature type="transmembrane region" description="Helical" evidence="10">
    <location>
        <begin position="68"/>
        <end position="88"/>
    </location>
</feature>
<dbReference type="GO" id="GO:0004984">
    <property type="term" value="F:olfactory receptor activity"/>
    <property type="evidence" value="ECO:0007669"/>
    <property type="project" value="InterPro"/>
</dbReference>
<keyword evidence="7 10" id="KW-0472">Membrane</keyword>
<dbReference type="GO" id="GO:0005549">
    <property type="term" value="F:odorant binding"/>
    <property type="evidence" value="ECO:0007669"/>
    <property type="project" value="InterPro"/>
</dbReference>
<feature type="transmembrane region" description="Helical" evidence="10">
    <location>
        <begin position="366"/>
        <end position="385"/>
    </location>
</feature>
<evidence type="ECO:0000256" key="7">
    <source>
        <dbReference type="ARBA" id="ARBA00023136"/>
    </source>
</evidence>
<keyword evidence="3 10" id="KW-0716">Sensory transduction</keyword>
<reference evidence="11" key="1">
    <citation type="journal article" date="2020" name="J Insects Food Feed">
        <title>The yellow mealworm (Tenebrio molitor) genome: a resource for the emerging insects as food and feed industry.</title>
        <authorList>
            <person name="Eriksson T."/>
            <person name="Andere A."/>
            <person name="Kelstrup H."/>
            <person name="Emery V."/>
            <person name="Picard C."/>
        </authorList>
    </citation>
    <scope>NUCLEOTIDE SEQUENCE</scope>
    <source>
        <strain evidence="11">Stoneville</strain>
        <tissue evidence="11">Whole head</tissue>
    </source>
</reference>
<evidence type="ECO:0000256" key="2">
    <source>
        <dbReference type="ARBA" id="ARBA00022475"/>
    </source>
</evidence>
<evidence type="ECO:0000256" key="5">
    <source>
        <dbReference type="ARBA" id="ARBA00022725"/>
    </source>
</evidence>
<comment type="caution">
    <text evidence="10">Lacks conserved residue(s) required for the propagation of feature annotation.</text>
</comment>
<dbReference type="Proteomes" id="UP000719412">
    <property type="component" value="Unassembled WGS sequence"/>
</dbReference>
<dbReference type="Pfam" id="PF02949">
    <property type="entry name" value="7tm_6"/>
    <property type="match status" value="1"/>
</dbReference>
<dbReference type="GO" id="GO:0007165">
    <property type="term" value="P:signal transduction"/>
    <property type="evidence" value="ECO:0007669"/>
    <property type="project" value="UniProtKB-KW"/>
</dbReference>
<keyword evidence="2" id="KW-1003">Cell membrane</keyword>
<evidence type="ECO:0000256" key="10">
    <source>
        <dbReference type="RuleBase" id="RU351113"/>
    </source>
</evidence>
<organism evidence="11 12">
    <name type="scientific">Tenebrio molitor</name>
    <name type="common">Yellow mealworm beetle</name>
    <dbReference type="NCBI Taxonomy" id="7067"/>
    <lineage>
        <taxon>Eukaryota</taxon>
        <taxon>Metazoa</taxon>
        <taxon>Ecdysozoa</taxon>
        <taxon>Arthropoda</taxon>
        <taxon>Hexapoda</taxon>
        <taxon>Insecta</taxon>
        <taxon>Pterygota</taxon>
        <taxon>Neoptera</taxon>
        <taxon>Endopterygota</taxon>
        <taxon>Coleoptera</taxon>
        <taxon>Polyphaga</taxon>
        <taxon>Cucujiformia</taxon>
        <taxon>Tenebrionidae</taxon>
        <taxon>Tenebrio</taxon>
    </lineage>
</organism>
<comment type="caution">
    <text evidence="11">The sequence shown here is derived from an EMBL/GenBank/DDBJ whole genome shotgun (WGS) entry which is preliminary data.</text>
</comment>
<proteinExistence type="inferred from homology"/>
<name>A0A8J6L7Y6_TENMO</name>
<feature type="transmembrane region" description="Helical" evidence="10">
    <location>
        <begin position="157"/>
        <end position="179"/>
    </location>
</feature>
<evidence type="ECO:0000256" key="3">
    <source>
        <dbReference type="ARBA" id="ARBA00022606"/>
    </source>
</evidence>
<evidence type="ECO:0000256" key="8">
    <source>
        <dbReference type="ARBA" id="ARBA00023170"/>
    </source>
</evidence>
<gene>
    <name evidence="11" type="ORF">GEV33_013475</name>
</gene>
<reference evidence="11" key="2">
    <citation type="submission" date="2021-08" db="EMBL/GenBank/DDBJ databases">
        <authorList>
            <person name="Eriksson T."/>
        </authorList>
    </citation>
    <scope>NUCLEOTIDE SEQUENCE</scope>
    <source>
        <strain evidence="11">Stoneville</strain>
        <tissue evidence="11">Whole head</tissue>
    </source>
</reference>
<dbReference type="PANTHER" id="PTHR21137">
    <property type="entry name" value="ODORANT RECEPTOR"/>
    <property type="match status" value="1"/>
</dbReference>
<protein>
    <recommendedName>
        <fullName evidence="10">Odorant receptor</fullName>
    </recommendedName>
</protein>
<evidence type="ECO:0000256" key="4">
    <source>
        <dbReference type="ARBA" id="ARBA00022692"/>
    </source>
</evidence>
<keyword evidence="4 10" id="KW-0812">Transmembrane</keyword>
<accession>A0A8J6L7Y6</accession>
<keyword evidence="5 10" id="KW-0552">Olfaction</keyword>
<evidence type="ECO:0000256" key="9">
    <source>
        <dbReference type="ARBA" id="ARBA00023224"/>
    </source>
</evidence>
<comment type="subcellular location">
    <subcellularLocation>
        <location evidence="1 10">Cell membrane</location>
        <topology evidence="1 10">Multi-pass membrane protein</topology>
    </subcellularLocation>
</comment>
<keyword evidence="8 10" id="KW-0675">Receptor</keyword>
<feature type="transmembrane region" description="Helical" evidence="10">
    <location>
        <begin position="37"/>
        <end position="56"/>
    </location>
</feature>
<keyword evidence="12" id="KW-1185">Reference proteome</keyword>
<feature type="transmembrane region" description="Helical" evidence="10">
    <location>
        <begin position="118"/>
        <end position="137"/>
    </location>
</feature>
<dbReference type="InterPro" id="IPR004117">
    <property type="entry name" value="7tm6_olfct_rcpt"/>
</dbReference>
<dbReference type="PANTHER" id="PTHR21137:SF35">
    <property type="entry name" value="ODORANT RECEPTOR 19A-RELATED"/>
    <property type="match status" value="1"/>
</dbReference>
<dbReference type="EMBL" id="JABDTM020028213">
    <property type="protein sequence ID" value="KAH0809318.1"/>
    <property type="molecule type" value="Genomic_DNA"/>
</dbReference>
<evidence type="ECO:0000256" key="6">
    <source>
        <dbReference type="ARBA" id="ARBA00022989"/>
    </source>
</evidence>